<reference evidence="1 2" key="1">
    <citation type="submission" date="2020-04" db="EMBL/GenBank/DDBJ databases">
        <authorList>
            <person name="Liu S."/>
        </authorList>
    </citation>
    <scope>NUCLEOTIDE SEQUENCE [LARGE SCALE GENOMIC DNA]</scope>
    <source>
        <strain evidence="1 2">CGMCC 1.15091</strain>
    </source>
</reference>
<organism evidence="1 2">
    <name type="scientific">Arthrobacter deserti</name>
    <dbReference type="NCBI Taxonomy" id="1742687"/>
    <lineage>
        <taxon>Bacteria</taxon>
        <taxon>Bacillati</taxon>
        <taxon>Actinomycetota</taxon>
        <taxon>Actinomycetes</taxon>
        <taxon>Micrococcales</taxon>
        <taxon>Micrococcaceae</taxon>
        <taxon>Arthrobacter</taxon>
    </lineage>
</organism>
<sequence>MTTFYMAATPRPGSEDLFEAAIRRLAERGTVDGVRFSVLEATEASAALRGEMPQAECPESPEALATYLEDQLVAREGIYLNLDVNIA</sequence>
<accession>A0ABX1JS76</accession>
<gene>
    <name evidence="1" type="ORF">HER39_16495</name>
</gene>
<dbReference type="Proteomes" id="UP000523795">
    <property type="component" value="Unassembled WGS sequence"/>
</dbReference>
<comment type="caution">
    <text evidence="1">The sequence shown here is derived from an EMBL/GenBank/DDBJ whole genome shotgun (WGS) entry which is preliminary data.</text>
</comment>
<name>A0ABX1JS76_9MICC</name>
<keyword evidence="2" id="KW-1185">Reference proteome</keyword>
<evidence type="ECO:0000313" key="2">
    <source>
        <dbReference type="Proteomes" id="UP000523795"/>
    </source>
</evidence>
<evidence type="ECO:0000313" key="1">
    <source>
        <dbReference type="EMBL" id="NKX52137.1"/>
    </source>
</evidence>
<proteinExistence type="predicted"/>
<protein>
    <submittedName>
        <fullName evidence="1">Uncharacterized protein</fullName>
    </submittedName>
</protein>
<dbReference type="EMBL" id="JAAZSR010000417">
    <property type="protein sequence ID" value="NKX52137.1"/>
    <property type="molecule type" value="Genomic_DNA"/>
</dbReference>